<accession>N6V718</accession>
<dbReference type="NCBIfam" id="NF033808">
    <property type="entry name" value="copper_CopD"/>
    <property type="match status" value="1"/>
</dbReference>
<feature type="transmembrane region" description="Helical" evidence="6">
    <location>
        <begin position="146"/>
        <end position="169"/>
    </location>
</feature>
<sequence length="290" mass="30285">MTPEQSLAICRFLNDGSLTFLWGALGLSALADPAVRNQLSARLQIAVPIAVGLVSVSAIASIPLQAALITDQWRSAVDPDALSLVSETRVGEALTARLVTSMVLLAAYVAKANRVIPVIAGVMLTELACVGHAVEGSILEGLLRQAIDAIHVLSATAWLGGLVAFILLLQMAKSHELKKAAVAAMALFSRLGHVAVALVIVSGVVNTWLIVGKVPTDLSSPYEVKLLCKTAAVAAMIVLAILNRYVLVPALRSRRSDLPCRLLVLASVGEIVLGLIALALVASFGLEDPA</sequence>
<feature type="transmembrane region" description="Helical" evidence="6">
    <location>
        <begin position="12"/>
        <end position="31"/>
    </location>
</feature>
<proteinExistence type="predicted"/>
<gene>
    <name evidence="8" type="ORF">RHSP_31551</name>
</gene>
<evidence type="ECO:0000256" key="4">
    <source>
        <dbReference type="ARBA" id="ARBA00022989"/>
    </source>
</evidence>
<keyword evidence="9" id="KW-1185">Reference proteome</keyword>
<evidence type="ECO:0000256" key="1">
    <source>
        <dbReference type="ARBA" id="ARBA00004651"/>
    </source>
</evidence>
<dbReference type="InterPro" id="IPR032694">
    <property type="entry name" value="CopC/D"/>
</dbReference>
<reference evidence="8 9" key="1">
    <citation type="journal article" date="2012" name="BMC Genomics">
        <title>Genomic basis of broad host range and environmental adaptability of Rhizobium tropici CIAT 899 and Rhizobium sp. PRF 81 which are used in inoculants for common bean (Phaseolus vulgaris L.).</title>
        <authorList>
            <person name="Ormeno-Orrillo E."/>
            <person name="Menna P."/>
            <person name="Almeida L.G."/>
            <person name="Ollero F.J."/>
            <person name="Nicolas M.F."/>
            <person name="Pains Rodrigues E."/>
            <person name="Shigueyoshi Nakatani A."/>
            <person name="Silva Batista J.S."/>
            <person name="Oliveira Chueire L.M."/>
            <person name="Souza R.C."/>
            <person name="Ribeiro Vasconcelos A.T."/>
            <person name="Megias M."/>
            <person name="Hungria M."/>
            <person name="Martinez-Romero E."/>
        </authorList>
    </citation>
    <scope>NUCLEOTIDE SEQUENCE [LARGE SCALE GENOMIC DNA]</scope>
    <source>
        <strain evidence="8 9">PRF 81</strain>
    </source>
</reference>
<dbReference type="AlphaFoldDB" id="N6V718"/>
<evidence type="ECO:0000259" key="7">
    <source>
        <dbReference type="Pfam" id="PF05425"/>
    </source>
</evidence>
<dbReference type="PANTHER" id="PTHR34820">
    <property type="entry name" value="INNER MEMBRANE PROTEIN YEBZ"/>
    <property type="match status" value="1"/>
</dbReference>
<feature type="domain" description="Copper resistance protein D" evidence="7">
    <location>
        <begin position="183"/>
        <end position="283"/>
    </location>
</feature>
<dbReference type="RefSeq" id="WP_004119557.1">
    <property type="nucleotide sequence ID" value="NZ_AQHN01000062.1"/>
</dbReference>
<dbReference type="InterPro" id="IPR008457">
    <property type="entry name" value="Cu-R_CopD_dom"/>
</dbReference>
<dbReference type="Pfam" id="PF05425">
    <property type="entry name" value="CopD"/>
    <property type="match status" value="1"/>
</dbReference>
<keyword evidence="2" id="KW-1003">Cell membrane</keyword>
<protein>
    <submittedName>
        <fullName evidence="8">Putative transmembrane copper resistance protein</fullName>
    </submittedName>
</protein>
<evidence type="ECO:0000256" key="6">
    <source>
        <dbReference type="SAM" id="Phobius"/>
    </source>
</evidence>
<keyword evidence="3 6" id="KW-0812">Transmembrane</keyword>
<evidence type="ECO:0000256" key="2">
    <source>
        <dbReference type="ARBA" id="ARBA00022475"/>
    </source>
</evidence>
<organism evidence="8 9">
    <name type="scientific">Rhizobium freirei PRF 81</name>
    <dbReference type="NCBI Taxonomy" id="363754"/>
    <lineage>
        <taxon>Bacteria</taxon>
        <taxon>Pseudomonadati</taxon>
        <taxon>Pseudomonadota</taxon>
        <taxon>Alphaproteobacteria</taxon>
        <taxon>Hyphomicrobiales</taxon>
        <taxon>Rhizobiaceae</taxon>
        <taxon>Rhizobium/Agrobacterium group</taxon>
        <taxon>Rhizobium</taxon>
    </lineage>
</organism>
<dbReference type="GO" id="GO:0005886">
    <property type="term" value="C:plasma membrane"/>
    <property type="evidence" value="ECO:0007669"/>
    <property type="project" value="UniProtKB-SubCell"/>
</dbReference>
<feature type="transmembrane region" description="Helical" evidence="6">
    <location>
        <begin position="231"/>
        <end position="251"/>
    </location>
</feature>
<name>N6V718_9HYPH</name>
<dbReference type="EMBL" id="AQHN01000062">
    <property type="protein sequence ID" value="ENN86842.1"/>
    <property type="molecule type" value="Genomic_DNA"/>
</dbReference>
<evidence type="ECO:0000256" key="5">
    <source>
        <dbReference type="ARBA" id="ARBA00023136"/>
    </source>
</evidence>
<dbReference type="STRING" id="363754.RHSP_31551"/>
<feature type="transmembrane region" description="Helical" evidence="6">
    <location>
        <begin position="181"/>
        <end position="211"/>
    </location>
</feature>
<keyword evidence="4 6" id="KW-1133">Transmembrane helix</keyword>
<dbReference type="PATRIC" id="fig|363754.4.peg.3510"/>
<feature type="transmembrane region" description="Helical" evidence="6">
    <location>
        <begin position="263"/>
        <end position="286"/>
    </location>
</feature>
<dbReference type="GO" id="GO:0006825">
    <property type="term" value="P:copper ion transport"/>
    <property type="evidence" value="ECO:0007669"/>
    <property type="project" value="InterPro"/>
</dbReference>
<keyword evidence="5 6" id="KW-0472">Membrane</keyword>
<feature type="transmembrane region" description="Helical" evidence="6">
    <location>
        <begin position="43"/>
        <end position="70"/>
    </location>
</feature>
<evidence type="ECO:0000313" key="9">
    <source>
        <dbReference type="Proteomes" id="UP000012429"/>
    </source>
</evidence>
<evidence type="ECO:0000256" key="3">
    <source>
        <dbReference type="ARBA" id="ARBA00022692"/>
    </source>
</evidence>
<dbReference type="OrthoDB" id="7032707at2"/>
<dbReference type="Proteomes" id="UP000012429">
    <property type="component" value="Unassembled WGS sequence"/>
</dbReference>
<comment type="caution">
    <text evidence="8">The sequence shown here is derived from an EMBL/GenBank/DDBJ whole genome shotgun (WGS) entry which is preliminary data.</text>
</comment>
<dbReference type="PANTHER" id="PTHR34820:SF4">
    <property type="entry name" value="INNER MEMBRANE PROTEIN YEBZ"/>
    <property type="match status" value="1"/>
</dbReference>
<evidence type="ECO:0000313" key="8">
    <source>
        <dbReference type="EMBL" id="ENN86842.1"/>
    </source>
</evidence>
<dbReference type="InterPro" id="IPR047689">
    <property type="entry name" value="CopD"/>
</dbReference>
<comment type="subcellular location">
    <subcellularLocation>
        <location evidence="1">Cell membrane</location>
        <topology evidence="1">Multi-pass membrane protein</topology>
    </subcellularLocation>
</comment>
<feature type="transmembrane region" description="Helical" evidence="6">
    <location>
        <begin position="115"/>
        <end position="134"/>
    </location>
</feature>